<dbReference type="GO" id="GO:0005524">
    <property type="term" value="F:ATP binding"/>
    <property type="evidence" value="ECO:0007669"/>
    <property type="project" value="UniProtKB-UniRule"/>
</dbReference>
<feature type="DNA-binding region" description="H-T-H motif" evidence="2">
    <location>
        <begin position="23"/>
        <end position="42"/>
    </location>
</feature>
<dbReference type="Pfam" id="PF03099">
    <property type="entry name" value="BPL_LplA_LipB"/>
    <property type="match status" value="1"/>
</dbReference>
<dbReference type="NCBIfam" id="TIGR00121">
    <property type="entry name" value="birA_ligase"/>
    <property type="match status" value="1"/>
</dbReference>
<proteinExistence type="inferred from homology"/>
<accession>A0A433JH10</accession>
<dbReference type="PANTHER" id="PTHR12835:SF5">
    <property type="entry name" value="BIOTIN--PROTEIN LIGASE"/>
    <property type="match status" value="1"/>
</dbReference>
<keyword evidence="2" id="KW-0092">Biotin</keyword>
<dbReference type="EMBL" id="RZGR01000039">
    <property type="protein sequence ID" value="RUQ81546.1"/>
    <property type="molecule type" value="Genomic_DNA"/>
</dbReference>
<comment type="catalytic activity">
    <reaction evidence="2">
        <text>biotin + L-lysyl-[protein] + ATP = N(6)-biotinyl-L-lysyl-[protein] + AMP + diphosphate + H(+)</text>
        <dbReference type="Rhea" id="RHEA:11756"/>
        <dbReference type="Rhea" id="RHEA-COMP:9752"/>
        <dbReference type="Rhea" id="RHEA-COMP:10505"/>
        <dbReference type="ChEBI" id="CHEBI:15378"/>
        <dbReference type="ChEBI" id="CHEBI:29969"/>
        <dbReference type="ChEBI" id="CHEBI:30616"/>
        <dbReference type="ChEBI" id="CHEBI:33019"/>
        <dbReference type="ChEBI" id="CHEBI:57586"/>
        <dbReference type="ChEBI" id="CHEBI:83144"/>
        <dbReference type="ChEBI" id="CHEBI:456215"/>
        <dbReference type="EC" id="6.3.4.15"/>
    </reaction>
</comment>
<dbReference type="GO" id="GO:0003677">
    <property type="term" value="F:DNA binding"/>
    <property type="evidence" value="ECO:0007669"/>
    <property type="project" value="UniProtKB-UniRule"/>
</dbReference>
<keyword evidence="2" id="KW-0547">Nucleotide-binding</keyword>
<dbReference type="GO" id="GO:0005737">
    <property type="term" value="C:cytoplasm"/>
    <property type="evidence" value="ECO:0007669"/>
    <property type="project" value="TreeGrafter"/>
</dbReference>
<dbReference type="InterPro" id="IPR030855">
    <property type="entry name" value="Bifunct_BirA"/>
</dbReference>
<dbReference type="Gene3D" id="2.30.30.100">
    <property type="match status" value="1"/>
</dbReference>
<dbReference type="AlphaFoldDB" id="A0A433JH10"/>
<protein>
    <recommendedName>
        <fullName evidence="2">Bifunctional ligase/repressor BirA</fullName>
    </recommendedName>
    <alternativeName>
        <fullName evidence="2">Biotin operon repressor</fullName>
    </alternativeName>
    <alternativeName>
        <fullName evidence="2">Biotin--[acetyl-CoA-carboxylase] ligase</fullName>
        <ecNumber evidence="2">6.3.4.15</ecNumber>
    </alternativeName>
    <alternativeName>
        <fullName evidence="2">Biotin--protein ligase</fullName>
    </alternativeName>
    <alternativeName>
        <fullName evidence="2">Biotin-[acetyl-CoA carboxylase] synthetase</fullName>
    </alternativeName>
</protein>
<keyword evidence="2" id="KW-0067">ATP-binding</keyword>
<organism evidence="4 5">
    <name type="scientific">Legionella septentrionalis</name>
    <dbReference type="NCBI Taxonomy" id="2498109"/>
    <lineage>
        <taxon>Bacteria</taxon>
        <taxon>Pseudomonadati</taxon>
        <taxon>Pseudomonadota</taxon>
        <taxon>Gammaproteobacteria</taxon>
        <taxon>Legionellales</taxon>
        <taxon>Legionellaceae</taxon>
        <taxon>Legionella</taxon>
    </lineage>
</organism>
<evidence type="ECO:0000259" key="3">
    <source>
        <dbReference type="PROSITE" id="PS51733"/>
    </source>
</evidence>
<feature type="binding site" evidence="2">
    <location>
        <position position="189"/>
    </location>
    <ligand>
        <name>biotin</name>
        <dbReference type="ChEBI" id="CHEBI:57586"/>
    </ligand>
</feature>
<keyword evidence="1 2" id="KW-0436">Ligase</keyword>
<dbReference type="OrthoDB" id="9807064at2"/>
<keyword evidence="2" id="KW-0805">Transcription regulation</keyword>
<comment type="function">
    <text evidence="2">Acts both as a biotin--[acetyl-CoA-carboxylase] ligase and a biotin-operon repressor. In the presence of ATP, BirA activates biotin to form the BirA-biotinyl-5'-adenylate (BirA-bio-5'-AMP or holoBirA) complex. HoloBirA can either transfer the biotinyl moiety to the biotin carboxyl carrier protein (BCCP) subunit of acetyl-CoA carboxylase, or bind to the biotin operator site and inhibit transcription of the operon.</text>
</comment>
<comment type="caution">
    <text evidence="4">The sequence shown here is derived from an EMBL/GenBank/DDBJ whole genome shotgun (WGS) entry which is preliminary data.</text>
</comment>
<feature type="binding site" evidence="2">
    <location>
        <begin position="96"/>
        <end position="98"/>
    </location>
    <ligand>
        <name>biotin</name>
        <dbReference type="ChEBI" id="CHEBI:57586"/>
    </ligand>
</feature>
<dbReference type="Proteomes" id="UP000288012">
    <property type="component" value="Unassembled WGS sequence"/>
</dbReference>
<keyword evidence="5" id="KW-1185">Reference proteome</keyword>
<dbReference type="CDD" id="cd16442">
    <property type="entry name" value="BPL"/>
    <property type="match status" value="1"/>
</dbReference>
<evidence type="ECO:0000313" key="4">
    <source>
        <dbReference type="EMBL" id="RUQ81546.1"/>
    </source>
</evidence>
<dbReference type="EC" id="6.3.4.15" evidence="2"/>
<reference evidence="4 5" key="1">
    <citation type="submission" date="2018-12" db="EMBL/GenBank/DDBJ databases">
        <title>Legionella sp,whole genome shotgun sequence.</title>
        <authorList>
            <person name="Wu H."/>
        </authorList>
    </citation>
    <scope>NUCLEOTIDE SEQUENCE [LARGE SCALE GENOMIC DNA]</scope>
    <source>
        <strain evidence="5">km714</strain>
    </source>
</reference>
<feature type="binding site" evidence="2">
    <location>
        <begin position="122"/>
        <end position="124"/>
    </location>
    <ligand>
        <name>biotin</name>
        <dbReference type="ChEBI" id="CHEBI:57586"/>
    </ligand>
</feature>
<dbReference type="InterPro" id="IPR036390">
    <property type="entry name" value="WH_DNA-bd_sf"/>
</dbReference>
<dbReference type="HAMAP" id="MF_00978">
    <property type="entry name" value="Bifunct_BirA"/>
    <property type="match status" value="1"/>
</dbReference>
<evidence type="ECO:0000256" key="2">
    <source>
        <dbReference type="HAMAP-Rule" id="MF_00978"/>
    </source>
</evidence>
<dbReference type="RefSeq" id="WP_127032486.1">
    <property type="nucleotide sequence ID" value="NZ_RZGR01000039.1"/>
</dbReference>
<dbReference type="Gene3D" id="1.10.10.10">
    <property type="entry name" value="Winged helix-like DNA-binding domain superfamily/Winged helix DNA-binding domain"/>
    <property type="match status" value="1"/>
</dbReference>
<dbReference type="InterPro" id="IPR036388">
    <property type="entry name" value="WH-like_DNA-bd_sf"/>
</dbReference>
<dbReference type="PANTHER" id="PTHR12835">
    <property type="entry name" value="BIOTIN PROTEIN LIGASE"/>
    <property type="match status" value="1"/>
</dbReference>
<evidence type="ECO:0000313" key="5">
    <source>
        <dbReference type="Proteomes" id="UP000288012"/>
    </source>
</evidence>
<dbReference type="GO" id="GO:0004077">
    <property type="term" value="F:biotin--[biotin carboxyl-carrier protein] ligase activity"/>
    <property type="evidence" value="ECO:0007669"/>
    <property type="project" value="UniProtKB-UniRule"/>
</dbReference>
<sequence length="324" mass="36306">MKQLSATQIKLLELMHDGSCHSGNNLGAELGLSRTAIWKQIKGLIELGAPMQTLPQQGYRLTMPVLLLNEEEIRQELLNNQCSLPFNFNLFATLDSTNRFLKELPGSACIEICCAEKQTAGRGRFGRSWHSPFAQNIYCSLRWHFDCDISQLSGLSLVVSLAVLETLQKLDIGGVQIKWPNDLLWDGKKLCGCLIEINAESNGGAEVVIGIGLNSNSTAEEAIDIPWCSLHDMTKQYFNRNQIIGQMIVTLTRYLQEFTRQGFAVFRESWEQADYLQNKMIRVLHPLGPMYGQAQGVNESGQLILWSEGEIHYLSSGDTSLHVE</sequence>
<evidence type="ECO:0000256" key="1">
    <source>
        <dbReference type="ARBA" id="ARBA00022598"/>
    </source>
</evidence>
<dbReference type="InterPro" id="IPR045864">
    <property type="entry name" value="aa-tRNA-synth_II/BPL/LPL"/>
</dbReference>
<dbReference type="InterPro" id="IPR004408">
    <property type="entry name" value="Biotin_CoA_COase_ligase"/>
</dbReference>
<dbReference type="Gene3D" id="3.30.930.10">
    <property type="entry name" value="Bira Bifunctional Protein, Domain 2"/>
    <property type="match status" value="1"/>
</dbReference>
<dbReference type="SUPFAM" id="SSF55681">
    <property type="entry name" value="Class II aaRS and biotin synthetases"/>
    <property type="match status" value="1"/>
</dbReference>
<name>A0A433JH10_9GAMM</name>
<keyword evidence="2" id="KW-0238">DNA-binding</keyword>
<keyword evidence="2" id="KW-0678">Repressor</keyword>
<feature type="binding site" evidence="2">
    <location>
        <position position="118"/>
    </location>
    <ligand>
        <name>biotin</name>
        <dbReference type="ChEBI" id="CHEBI:57586"/>
    </ligand>
</feature>
<gene>
    <name evidence="2" type="primary">birA</name>
    <name evidence="4" type="ORF">EKM59_10395</name>
</gene>
<feature type="domain" description="BPL/LPL catalytic" evidence="3">
    <location>
        <begin position="71"/>
        <end position="259"/>
    </location>
</feature>
<dbReference type="InterPro" id="IPR004143">
    <property type="entry name" value="BPL_LPL_catalytic"/>
</dbReference>
<dbReference type="Pfam" id="PF08279">
    <property type="entry name" value="HTH_11"/>
    <property type="match status" value="1"/>
</dbReference>
<dbReference type="GO" id="GO:0006355">
    <property type="term" value="P:regulation of DNA-templated transcription"/>
    <property type="evidence" value="ECO:0007669"/>
    <property type="project" value="UniProtKB-UniRule"/>
</dbReference>
<dbReference type="InterPro" id="IPR013196">
    <property type="entry name" value="HTH_11"/>
</dbReference>
<keyword evidence="2" id="KW-0804">Transcription</keyword>
<comment type="similarity">
    <text evidence="2">Belongs to the biotin--protein ligase family.</text>
</comment>
<dbReference type="SUPFAM" id="SSF46785">
    <property type="entry name" value="Winged helix' DNA-binding domain"/>
    <property type="match status" value="1"/>
</dbReference>
<dbReference type="PROSITE" id="PS51733">
    <property type="entry name" value="BPL_LPL_CATALYTIC"/>
    <property type="match status" value="1"/>
</dbReference>